<evidence type="ECO:0000313" key="1">
    <source>
        <dbReference type="EMBL" id="MBU5674539.1"/>
    </source>
</evidence>
<sequence length="507" mass="57954">MKENDFFIKWNTHIDDKYEDETTGRRVMAIRFSGRMSCTIDMHLGRLLEELIDIAKKPKTDFAISMNMTPSGLSKILTGSRLPVTKEKKLFIKLAADYFSEHTYSHACYLKFKDLFPVIYDFKSLEDLRSFLTYAIEYALDKDLATANQVNLEYVERGFYFLGRKPVLNLLCVMLSDHLVNDSDEPLEVYSTIPTYDPAYSEVLLKSLIVNPEKCAHVVFNHFFNGALHESSSSGKGVSLNFISVTQRGFNLNLWSTASDLGQPFLLLKGKLLLMFDSQIDGTPLLIPIAHKSYLSLFYNSLMNKDIRKISYSRSEAIAFCEENRHIVSALFNQGVDAVFNFTSIGYLLKEEEISSLPGSEKIGKWAWLLFQHIMNEGTEFYVSLAAMERFAATGKAVVPFIGAYSFPAGHRAPYMQRFNQYLMDEDSFSRIKLLDSHLTNMAILYAGNFCLIYAIDDEYALERIHIFDRDKVSPILEKMIKGNKLVDLKFSSELWNTYQEGLLSNV</sequence>
<gene>
    <name evidence="1" type="ORF">KQJ23_22100</name>
</gene>
<evidence type="ECO:0008006" key="3">
    <source>
        <dbReference type="Google" id="ProtNLM"/>
    </source>
</evidence>
<evidence type="ECO:0000313" key="2">
    <source>
        <dbReference type="Proteomes" id="UP000743001"/>
    </source>
</evidence>
<keyword evidence="2" id="KW-1185">Reference proteome</keyword>
<name>A0ABS6FX27_9BACL</name>
<reference evidence="1 2" key="1">
    <citation type="submission" date="2021-06" db="EMBL/GenBank/DDBJ databases">
        <authorList>
            <person name="Sun Q."/>
            <person name="Li D."/>
        </authorList>
    </citation>
    <scope>NUCLEOTIDE SEQUENCE [LARGE SCALE GENOMIC DNA]</scope>
    <source>
        <strain evidence="1 2">MSJ-6</strain>
    </source>
</reference>
<proteinExistence type="predicted"/>
<dbReference type="Proteomes" id="UP000743001">
    <property type="component" value="Unassembled WGS sequence"/>
</dbReference>
<accession>A0ABS6FX27</accession>
<dbReference type="EMBL" id="JAHLQJ010000030">
    <property type="protein sequence ID" value="MBU5674539.1"/>
    <property type="molecule type" value="Genomic_DNA"/>
</dbReference>
<comment type="caution">
    <text evidence="1">The sequence shown here is derived from an EMBL/GenBank/DDBJ whole genome shotgun (WGS) entry which is preliminary data.</text>
</comment>
<dbReference type="RefSeq" id="WP_216481092.1">
    <property type="nucleotide sequence ID" value="NZ_JAHLQJ010000030.1"/>
</dbReference>
<protein>
    <recommendedName>
        <fullName evidence="3">Transcriptional regulator</fullName>
    </recommendedName>
</protein>
<organism evidence="1 2">
    <name type="scientific">Paenibacillus brevis</name>
    <dbReference type="NCBI Taxonomy" id="2841508"/>
    <lineage>
        <taxon>Bacteria</taxon>
        <taxon>Bacillati</taxon>
        <taxon>Bacillota</taxon>
        <taxon>Bacilli</taxon>
        <taxon>Bacillales</taxon>
        <taxon>Paenibacillaceae</taxon>
        <taxon>Paenibacillus</taxon>
    </lineage>
</organism>